<accession>A0A226EWK3</accession>
<dbReference type="GO" id="GO:0006654">
    <property type="term" value="P:phosphatidic acid biosynthetic process"/>
    <property type="evidence" value="ECO:0007669"/>
    <property type="project" value="TreeGrafter"/>
</dbReference>
<dbReference type="PANTHER" id="PTHR42886">
    <property type="entry name" value="RE40534P-RELATED"/>
    <property type="match status" value="1"/>
</dbReference>
<organism evidence="4 5">
    <name type="scientific">Folsomia candida</name>
    <name type="common">Springtail</name>
    <dbReference type="NCBI Taxonomy" id="158441"/>
    <lineage>
        <taxon>Eukaryota</taxon>
        <taxon>Metazoa</taxon>
        <taxon>Ecdysozoa</taxon>
        <taxon>Arthropoda</taxon>
        <taxon>Hexapoda</taxon>
        <taxon>Collembola</taxon>
        <taxon>Entomobryomorpha</taxon>
        <taxon>Isotomoidea</taxon>
        <taxon>Isotomidae</taxon>
        <taxon>Proisotominae</taxon>
        <taxon>Folsomia</taxon>
    </lineage>
</organism>
<dbReference type="InterPro" id="IPR000073">
    <property type="entry name" value="AB_hydrolase_1"/>
</dbReference>
<evidence type="ECO:0000259" key="3">
    <source>
        <dbReference type="Pfam" id="PF00561"/>
    </source>
</evidence>
<dbReference type="Gene3D" id="3.40.50.1820">
    <property type="entry name" value="alpha/beta hydrolase"/>
    <property type="match status" value="1"/>
</dbReference>
<name>A0A226EWK3_FOLCA</name>
<dbReference type="GO" id="GO:0005739">
    <property type="term" value="C:mitochondrion"/>
    <property type="evidence" value="ECO:0007669"/>
    <property type="project" value="TreeGrafter"/>
</dbReference>
<comment type="similarity">
    <text evidence="1">Belongs to the peptidase S33 family. ABHD4/ABHD5 subfamily.</text>
</comment>
<evidence type="ECO:0000256" key="1">
    <source>
        <dbReference type="ARBA" id="ARBA00038097"/>
    </source>
</evidence>
<feature type="domain" description="AB hydrolase-1" evidence="3">
    <location>
        <begin position="96"/>
        <end position="214"/>
    </location>
</feature>
<keyword evidence="5" id="KW-1185">Reference proteome</keyword>
<keyword evidence="2" id="KW-0812">Transmembrane</keyword>
<dbReference type="InterPro" id="IPR029058">
    <property type="entry name" value="AB_hydrolase_fold"/>
</dbReference>
<dbReference type="EMBL" id="LNIX01000001">
    <property type="protein sequence ID" value="OXA62035.1"/>
    <property type="molecule type" value="Genomic_DNA"/>
</dbReference>
<dbReference type="SUPFAM" id="SSF53474">
    <property type="entry name" value="alpha/beta-Hydrolases"/>
    <property type="match status" value="1"/>
</dbReference>
<dbReference type="Pfam" id="PF00561">
    <property type="entry name" value="Abhydrolase_1"/>
    <property type="match status" value="1"/>
</dbReference>
<gene>
    <name evidence="4" type="ORF">Fcan01_01195</name>
</gene>
<dbReference type="PANTHER" id="PTHR42886:SF29">
    <property type="entry name" value="PUMMELIG, ISOFORM A"/>
    <property type="match status" value="1"/>
</dbReference>
<dbReference type="AlphaFoldDB" id="A0A226EWK3"/>
<dbReference type="GO" id="GO:0055088">
    <property type="term" value="P:lipid homeostasis"/>
    <property type="evidence" value="ECO:0007669"/>
    <property type="project" value="TreeGrafter"/>
</dbReference>
<dbReference type="GO" id="GO:0042171">
    <property type="term" value="F:lysophosphatidic acid acyltransferase activity"/>
    <property type="evidence" value="ECO:0007669"/>
    <property type="project" value="TreeGrafter"/>
</dbReference>
<dbReference type="OrthoDB" id="7457040at2759"/>
<dbReference type="Proteomes" id="UP000198287">
    <property type="component" value="Unassembled WGS sequence"/>
</dbReference>
<sequence>MGHNGVSDTGDIITGTNGEQDVALRDNWGHLGLLYKWWCPTSEDQLRDAETKILSYLKTPSETYHVDIGPIMVGGETSNHRIWTLSAKESFPERIPLVLLHGLGAAVGLWALNLDQLAKDRHVHAIDLMGFGRSSRPQFSQDAVLAEEELVTSLEEWRKEMKLEKIILLGHSMGAFIATCYALKYPERVASLILADPWGVTEPPADIYARFALPYLVKVIDYIMTYFYPFFGLRMIGRLGPKITGIVKWRLVKNFKSLGGQEAAYAIQEYIYHANAAPPSGEAAFYWMKGSLAFAKNPLIRRFAFLHPDIALCLIYGGRSWLRQCSKEVLTQICPDSDIEVEIIPHATHQVPTDAIDEFNQIVLRACTNADNKRRTVKGLNKFCCASLQNHILARVLNNMGEKDVIRRNRDGDDENDEMDPQICTNKVLLIIAALLVVFAVWMGLKMKETDRF</sequence>
<reference evidence="4 5" key="1">
    <citation type="submission" date="2015-12" db="EMBL/GenBank/DDBJ databases">
        <title>The genome of Folsomia candida.</title>
        <authorList>
            <person name="Faddeeva A."/>
            <person name="Derks M.F."/>
            <person name="Anvar Y."/>
            <person name="Smit S."/>
            <person name="Van Straalen N."/>
            <person name="Roelofs D."/>
        </authorList>
    </citation>
    <scope>NUCLEOTIDE SEQUENCE [LARGE SCALE GENOMIC DNA]</scope>
    <source>
        <strain evidence="4 5">VU population</strain>
        <tissue evidence="4">Whole body</tissue>
    </source>
</reference>
<keyword evidence="2" id="KW-1133">Transmembrane helix</keyword>
<dbReference type="GO" id="GO:0052689">
    <property type="term" value="F:carboxylic ester hydrolase activity"/>
    <property type="evidence" value="ECO:0007669"/>
    <property type="project" value="TreeGrafter"/>
</dbReference>
<dbReference type="GO" id="GO:0005811">
    <property type="term" value="C:lipid droplet"/>
    <property type="evidence" value="ECO:0007669"/>
    <property type="project" value="TreeGrafter"/>
</dbReference>
<comment type="caution">
    <text evidence="4">The sequence shown here is derived from an EMBL/GenBank/DDBJ whole genome shotgun (WGS) entry which is preliminary data.</text>
</comment>
<dbReference type="PRINTS" id="PR00111">
    <property type="entry name" value="ABHYDROLASE"/>
</dbReference>
<protein>
    <submittedName>
        <fullName evidence="4">Abhydrolase domain-containing protein 4</fullName>
    </submittedName>
</protein>
<evidence type="ECO:0000313" key="4">
    <source>
        <dbReference type="EMBL" id="OXA62035.1"/>
    </source>
</evidence>
<keyword evidence="4" id="KW-0378">Hydrolase</keyword>
<evidence type="ECO:0000313" key="5">
    <source>
        <dbReference type="Proteomes" id="UP000198287"/>
    </source>
</evidence>
<evidence type="ECO:0000256" key="2">
    <source>
        <dbReference type="SAM" id="Phobius"/>
    </source>
</evidence>
<feature type="transmembrane region" description="Helical" evidence="2">
    <location>
        <begin position="428"/>
        <end position="445"/>
    </location>
</feature>
<keyword evidence="2" id="KW-0472">Membrane</keyword>
<proteinExistence type="inferred from homology"/>